<evidence type="ECO:0000313" key="1">
    <source>
        <dbReference type="EMBL" id="CAG2065502.1"/>
    </source>
</evidence>
<evidence type="ECO:0000313" key="2">
    <source>
        <dbReference type="Proteomes" id="UP001153148"/>
    </source>
</evidence>
<name>A0ABN7PGY4_TIMPD</name>
<protein>
    <submittedName>
        <fullName evidence="1">Uncharacterized protein</fullName>
    </submittedName>
</protein>
<proteinExistence type="predicted"/>
<dbReference type="EMBL" id="CAJPIN010043673">
    <property type="protein sequence ID" value="CAG2065502.1"/>
    <property type="molecule type" value="Genomic_DNA"/>
</dbReference>
<gene>
    <name evidence="1" type="ORF">TPAB3V08_LOCUS12446</name>
</gene>
<accession>A0ABN7PGY4</accession>
<comment type="caution">
    <text evidence="1">The sequence shown here is derived from an EMBL/GenBank/DDBJ whole genome shotgun (WGS) entry which is preliminary data.</text>
</comment>
<dbReference type="Proteomes" id="UP001153148">
    <property type="component" value="Unassembled WGS sequence"/>
</dbReference>
<organism evidence="1 2">
    <name type="scientific">Timema podura</name>
    <name type="common">Walking stick</name>
    <dbReference type="NCBI Taxonomy" id="61482"/>
    <lineage>
        <taxon>Eukaryota</taxon>
        <taxon>Metazoa</taxon>
        <taxon>Ecdysozoa</taxon>
        <taxon>Arthropoda</taxon>
        <taxon>Hexapoda</taxon>
        <taxon>Insecta</taxon>
        <taxon>Pterygota</taxon>
        <taxon>Neoptera</taxon>
        <taxon>Polyneoptera</taxon>
        <taxon>Phasmatodea</taxon>
        <taxon>Timematodea</taxon>
        <taxon>Timematoidea</taxon>
        <taxon>Timematidae</taxon>
        <taxon>Timema</taxon>
    </lineage>
</organism>
<reference evidence="1" key="1">
    <citation type="submission" date="2021-03" db="EMBL/GenBank/DDBJ databases">
        <authorList>
            <person name="Tran Van P."/>
        </authorList>
    </citation>
    <scope>NUCLEOTIDE SEQUENCE</scope>
</reference>
<keyword evidence="2" id="KW-1185">Reference proteome</keyword>
<sequence>MCYPSQRFRFQGNPVRNSQILGSPRKRPGIVEVENQEWNTSPSLPYPCRKL</sequence>